<dbReference type="RefSeq" id="XP_060290848.1">
    <property type="nucleotide sequence ID" value="XM_060446251.1"/>
</dbReference>
<reference evidence="1" key="1">
    <citation type="submission" date="2023-06" db="EMBL/GenBank/DDBJ databases">
        <title>Genome-scale phylogeny and comparative genomics of the fungal order Sordariales.</title>
        <authorList>
            <consortium name="Lawrence Berkeley National Laboratory"/>
            <person name="Hensen N."/>
            <person name="Bonometti L."/>
            <person name="Westerberg I."/>
            <person name="Brannstrom I.O."/>
            <person name="Guillou S."/>
            <person name="Cros-Aarteil S."/>
            <person name="Calhoun S."/>
            <person name="Haridas S."/>
            <person name="Kuo A."/>
            <person name="Mondo S."/>
            <person name="Pangilinan J."/>
            <person name="Riley R."/>
            <person name="LaButti K."/>
            <person name="Andreopoulos B."/>
            <person name="Lipzen A."/>
            <person name="Chen C."/>
            <person name="Yanf M."/>
            <person name="Daum C."/>
            <person name="Ng V."/>
            <person name="Clum A."/>
            <person name="Steindorff A."/>
            <person name="Ohm R."/>
            <person name="Martin F."/>
            <person name="Silar P."/>
            <person name="Natvig D."/>
            <person name="Lalanne C."/>
            <person name="Gautier V."/>
            <person name="Ament-velasquez S.L."/>
            <person name="Kruys A."/>
            <person name="Hutchinson M.I."/>
            <person name="Powell A.J."/>
            <person name="Barry K."/>
            <person name="Miller A.N."/>
            <person name="Grigoriev I.V."/>
            <person name="Debuchy R."/>
            <person name="Gladieux P."/>
            <person name="Thoren M.H."/>
            <person name="Johannesson H."/>
        </authorList>
    </citation>
    <scope>NUCLEOTIDE SEQUENCE</scope>
    <source>
        <strain evidence="1">SMH2392-1A</strain>
    </source>
</reference>
<sequence>MEHPPQRSPVENGNPLYDPAYDTNLFDLLVVMLVISDANLCSACRDKLLVELRETSVCAMGDLDEKHVDPATAPSRIINLVISHVSADHDEGEYKHSVKIVTTAFPTPVSIRKARLIKEVHDPTWYPALVERFVDQFARTTQPDGLTPLQAKLWYVLASRFTRSDVQNDRPPLEYAYNWLQLLNLMQDTDRCCWPVAKEPYHTGNKHEVTFDVFCRAISNIDQGGDLDCALLDGLKTYRHVLRDEVSDPDDWLEMLPLLWQVPPVVYARRRVAENLNRTDPSMFAELTAPWRRHLASGSRPWGSLILPEPGDMPLSPPNSFTEWSARRDAQQLFDSLFARMFLDNLSGPEQPNEPWIRVYAGEEREPDEELDDEGV</sequence>
<keyword evidence="2" id="KW-1185">Reference proteome</keyword>
<dbReference type="GeneID" id="85329521"/>
<dbReference type="AlphaFoldDB" id="A0AA39ZUW0"/>
<evidence type="ECO:0000313" key="2">
    <source>
        <dbReference type="Proteomes" id="UP001172101"/>
    </source>
</evidence>
<comment type="caution">
    <text evidence="1">The sequence shown here is derived from an EMBL/GenBank/DDBJ whole genome shotgun (WGS) entry which is preliminary data.</text>
</comment>
<accession>A0AA39ZUW0</accession>
<proteinExistence type="predicted"/>
<dbReference type="EMBL" id="JAUIRO010000008">
    <property type="protein sequence ID" value="KAK0703989.1"/>
    <property type="molecule type" value="Genomic_DNA"/>
</dbReference>
<dbReference type="Proteomes" id="UP001172101">
    <property type="component" value="Unassembled WGS sequence"/>
</dbReference>
<protein>
    <submittedName>
        <fullName evidence="1">Uncharacterized protein</fullName>
    </submittedName>
</protein>
<name>A0AA39ZUW0_9PEZI</name>
<gene>
    <name evidence="1" type="ORF">B0T26DRAFT_757486</name>
</gene>
<evidence type="ECO:0000313" key="1">
    <source>
        <dbReference type="EMBL" id="KAK0703989.1"/>
    </source>
</evidence>
<organism evidence="1 2">
    <name type="scientific">Lasiosphaeria miniovina</name>
    <dbReference type="NCBI Taxonomy" id="1954250"/>
    <lineage>
        <taxon>Eukaryota</taxon>
        <taxon>Fungi</taxon>
        <taxon>Dikarya</taxon>
        <taxon>Ascomycota</taxon>
        <taxon>Pezizomycotina</taxon>
        <taxon>Sordariomycetes</taxon>
        <taxon>Sordariomycetidae</taxon>
        <taxon>Sordariales</taxon>
        <taxon>Lasiosphaeriaceae</taxon>
        <taxon>Lasiosphaeria</taxon>
    </lineage>
</organism>